<comment type="caution">
    <text evidence="1">The sequence shown here is derived from an EMBL/GenBank/DDBJ whole genome shotgun (WGS) entry which is preliminary data.</text>
</comment>
<keyword evidence="2" id="KW-1185">Reference proteome</keyword>
<keyword evidence="1" id="KW-0378">Hydrolase</keyword>
<accession>A0A5C7AK03</accession>
<dbReference type="GO" id="GO:0009307">
    <property type="term" value="P:DNA restriction-modification system"/>
    <property type="evidence" value="ECO:0007669"/>
    <property type="project" value="InterPro"/>
</dbReference>
<name>A0A5C7AK03_9FLAO</name>
<proteinExistence type="predicted"/>
<dbReference type="GO" id="GO:0009036">
    <property type="term" value="F:type II site-specific deoxyribonuclease activity"/>
    <property type="evidence" value="ECO:0007669"/>
    <property type="project" value="InterPro"/>
</dbReference>
<dbReference type="OrthoDB" id="8610000at2"/>
<protein>
    <submittedName>
        <fullName evidence="1">NgoPII family restriction endonuclease</fullName>
    </submittedName>
</protein>
<dbReference type="GO" id="GO:0003677">
    <property type="term" value="F:DNA binding"/>
    <property type="evidence" value="ECO:0007669"/>
    <property type="project" value="InterPro"/>
</dbReference>
<reference evidence="2" key="1">
    <citation type="submission" date="2019-08" db="EMBL/GenBank/DDBJ databases">
        <title>Seonamhaeicola sediminis sp. nov., isolated from marine sediment.</title>
        <authorList>
            <person name="Cao W.R."/>
        </authorList>
    </citation>
    <scope>NUCLEOTIDE SEQUENCE [LARGE SCALE GENOMIC DNA]</scope>
    <source>
        <strain evidence="2">Gy8</strain>
    </source>
</reference>
<organism evidence="1 2">
    <name type="scientific">Seonamhaeicola algicola</name>
    <dbReference type="NCBI Taxonomy" id="1719036"/>
    <lineage>
        <taxon>Bacteria</taxon>
        <taxon>Pseudomonadati</taxon>
        <taxon>Bacteroidota</taxon>
        <taxon>Flavobacteriia</taxon>
        <taxon>Flavobacteriales</taxon>
        <taxon>Flavobacteriaceae</taxon>
    </lineage>
</organism>
<dbReference type="AlphaFoldDB" id="A0A5C7AK03"/>
<dbReference type="Proteomes" id="UP000321790">
    <property type="component" value="Unassembled WGS sequence"/>
</dbReference>
<keyword evidence="1" id="KW-0255">Endonuclease</keyword>
<dbReference type="InterPro" id="IPR019046">
    <property type="entry name" value="Restrct_endonuc_II_NgoPII"/>
</dbReference>
<dbReference type="Pfam" id="PF09521">
    <property type="entry name" value="RE_NgoPII"/>
    <property type="match status" value="1"/>
</dbReference>
<dbReference type="EMBL" id="VOSC01000027">
    <property type="protein sequence ID" value="TXE08119.1"/>
    <property type="molecule type" value="Genomic_DNA"/>
</dbReference>
<evidence type="ECO:0000313" key="2">
    <source>
        <dbReference type="Proteomes" id="UP000321790"/>
    </source>
</evidence>
<dbReference type="RefSeq" id="WP_147136370.1">
    <property type="nucleotide sequence ID" value="NZ_VOSC01000027.1"/>
</dbReference>
<sequence length="285" mass="32600">MINILDAIYNIAQREELEIKDITFGNNRANNMGEGLEAFIKDSFANMFDEPDKNLRNIKYKQVFSFQGSKRNPPDLMLKSGPAIEVKKIESLTTELQLNSSHPKQVLKSDSSFITKKCVECEEWTEKEFIYVIGHIPKNTNRLSSLWFVYGDIYAASEETYISLKNDIATTIDEIPDIEFSETNEIGRVNKVDPLGITNLRIRGMWLLQPPFKVFDYIHNYEPGKRFQCFALIPLTKYNNFPESSINRLAETEGVTISDVNVNDPDNPVALIECKLIEFKVEPAA</sequence>
<evidence type="ECO:0000313" key="1">
    <source>
        <dbReference type="EMBL" id="TXE08119.1"/>
    </source>
</evidence>
<gene>
    <name evidence="1" type="ORF">FUA26_11995</name>
</gene>
<keyword evidence="1" id="KW-0540">Nuclease</keyword>